<evidence type="ECO:0000256" key="5">
    <source>
        <dbReference type="ARBA" id="ARBA00022842"/>
    </source>
</evidence>
<dbReference type="OrthoDB" id="517136at2"/>
<dbReference type="InterPro" id="IPR020084">
    <property type="entry name" value="NUDIX_hydrolase_CS"/>
</dbReference>
<evidence type="ECO:0000256" key="3">
    <source>
        <dbReference type="ARBA" id="ARBA00022723"/>
    </source>
</evidence>
<gene>
    <name evidence="8" type="ORF">SAMN05216421_0410</name>
</gene>
<keyword evidence="9" id="KW-1185">Reference proteome</keyword>
<evidence type="ECO:0000259" key="7">
    <source>
        <dbReference type="PROSITE" id="PS51462"/>
    </source>
</evidence>
<sequence length="181" mass="20747">MDERSINAYLARSAAEDVFHVNERDETLGVVSRATIQRDRLITRSTFIFVFNSRGELCMHRRTLHKRLYPGFWDVAAGGVVSAGESYADGARRELAEELGVVGAGLTEHLRFFYDSPESRLWGAVFSCVWDGPITMQPEEVLDVRWIDPHSDWQRPEEKYSPDSLLALRLLMDKQQRDADE</sequence>
<dbReference type="PROSITE" id="PS00893">
    <property type="entry name" value="NUDIX_BOX"/>
    <property type="match status" value="1"/>
</dbReference>
<dbReference type="InterPro" id="IPR015797">
    <property type="entry name" value="NUDIX_hydrolase-like_dom_sf"/>
</dbReference>
<dbReference type="CDD" id="cd04697">
    <property type="entry name" value="NUDIX_Hydrolase"/>
    <property type="match status" value="1"/>
</dbReference>
<dbReference type="PROSITE" id="PS51462">
    <property type="entry name" value="NUDIX"/>
    <property type="match status" value="1"/>
</dbReference>
<keyword evidence="5 6" id="KW-0460">Magnesium</keyword>
<protein>
    <submittedName>
        <fullName evidence="8">Isopentenyldiphosphate isomerase</fullName>
    </submittedName>
</protein>
<dbReference type="STRING" id="487184.SAMN05216421_0410"/>
<dbReference type="GO" id="GO:0016817">
    <property type="term" value="F:hydrolase activity, acting on acid anhydrides"/>
    <property type="evidence" value="ECO:0007669"/>
    <property type="project" value="InterPro"/>
</dbReference>
<evidence type="ECO:0000256" key="1">
    <source>
        <dbReference type="ARBA" id="ARBA00001946"/>
    </source>
</evidence>
<keyword evidence="4" id="KW-0378">Hydrolase</keyword>
<dbReference type="Proteomes" id="UP000243207">
    <property type="component" value="Chromosome I"/>
</dbReference>
<dbReference type="AlphaFoldDB" id="A0A1H1M8X9"/>
<proteinExistence type="inferred from homology"/>
<dbReference type="Pfam" id="PF00293">
    <property type="entry name" value="NUDIX"/>
    <property type="match status" value="1"/>
</dbReference>
<comment type="similarity">
    <text evidence="2">Belongs to the Nudix hydrolase family.</text>
</comment>
<dbReference type="PANTHER" id="PTHR10885:SF0">
    <property type="entry name" value="ISOPENTENYL-DIPHOSPHATE DELTA-ISOMERASE"/>
    <property type="match status" value="1"/>
</dbReference>
<comment type="cofactor">
    <cofactor evidence="1">
        <name>Mg(2+)</name>
        <dbReference type="ChEBI" id="CHEBI:18420"/>
    </cofactor>
</comment>
<dbReference type="PIRSF" id="PIRSF017340">
    <property type="entry name" value="Nudix_hydro"/>
    <property type="match status" value="1"/>
</dbReference>
<feature type="binding site" evidence="6">
    <location>
        <position position="94"/>
    </location>
    <ligand>
        <name>Mg(2+)</name>
        <dbReference type="ChEBI" id="CHEBI:18420"/>
    </ligand>
</feature>
<dbReference type="InterPro" id="IPR000086">
    <property type="entry name" value="NUDIX_hydrolase_dom"/>
</dbReference>
<dbReference type="Gene3D" id="3.90.79.10">
    <property type="entry name" value="Nucleoside Triphosphate Pyrophosphohydrolase"/>
    <property type="match status" value="1"/>
</dbReference>
<organism evidence="8 9">
    <name type="scientific">Halopseudomonas xinjiangensis</name>
    <dbReference type="NCBI Taxonomy" id="487184"/>
    <lineage>
        <taxon>Bacteria</taxon>
        <taxon>Pseudomonadati</taxon>
        <taxon>Pseudomonadota</taxon>
        <taxon>Gammaproteobacteria</taxon>
        <taxon>Pseudomonadales</taxon>
        <taxon>Pseudomonadaceae</taxon>
        <taxon>Halopseudomonas</taxon>
    </lineage>
</organism>
<dbReference type="GO" id="GO:0046872">
    <property type="term" value="F:metal ion binding"/>
    <property type="evidence" value="ECO:0007669"/>
    <property type="project" value="UniProtKB-KW"/>
</dbReference>
<accession>A0A1H1M8X9</accession>
<evidence type="ECO:0000256" key="2">
    <source>
        <dbReference type="ARBA" id="ARBA00005582"/>
    </source>
</evidence>
<feature type="binding site" evidence="6">
    <location>
        <position position="98"/>
    </location>
    <ligand>
        <name>Mg(2+)</name>
        <dbReference type="ChEBI" id="CHEBI:18420"/>
    </ligand>
</feature>
<evidence type="ECO:0000313" key="9">
    <source>
        <dbReference type="Proteomes" id="UP000243207"/>
    </source>
</evidence>
<keyword evidence="3 6" id="KW-0479">Metal-binding</keyword>
<evidence type="ECO:0000256" key="6">
    <source>
        <dbReference type="PIRSR" id="PIRSR017340-1"/>
    </source>
</evidence>
<dbReference type="GO" id="GO:0016853">
    <property type="term" value="F:isomerase activity"/>
    <property type="evidence" value="ECO:0007669"/>
    <property type="project" value="UniProtKB-KW"/>
</dbReference>
<dbReference type="EMBL" id="LT629736">
    <property type="protein sequence ID" value="SDR83284.1"/>
    <property type="molecule type" value="Genomic_DNA"/>
</dbReference>
<evidence type="ECO:0000256" key="4">
    <source>
        <dbReference type="ARBA" id="ARBA00022801"/>
    </source>
</evidence>
<dbReference type="SUPFAM" id="SSF55811">
    <property type="entry name" value="Nudix"/>
    <property type="match status" value="1"/>
</dbReference>
<name>A0A1H1M8X9_9GAMM</name>
<reference evidence="9" key="1">
    <citation type="submission" date="2016-10" db="EMBL/GenBank/DDBJ databases">
        <authorList>
            <person name="Varghese N."/>
            <person name="Submissions S."/>
        </authorList>
    </citation>
    <scope>NUCLEOTIDE SEQUENCE [LARGE SCALE GENOMIC DNA]</scope>
    <source>
        <strain evidence="9">NRRL B-51270</strain>
    </source>
</reference>
<feature type="domain" description="Nudix hydrolase" evidence="7">
    <location>
        <begin position="41"/>
        <end position="170"/>
    </location>
</feature>
<dbReference type="InterPro" id="IPR024195">
    <property type="entry name" value="NUDIX_hydrolase_YfcD_pred"/>
</dbReference>
<dbReference type="RefSeq" id="WP_093391585.1">
    <property type="nucleotide sequence ID" value="NZ_LT629736.1"/>
</dbReference>
<evidence type="ECO:0000313" key="8">
    <source>
        <dbReference type="EMBL" id="SDR83284.1"/>
    </source>
</evidence>
<keyword evidence="8" id="KW-0413">Isomerase</keyword>
<dbReference type="PANTHER" id="PTHR10885">
    <property type="entry name" value="ISOPENTENYL-DIPHOSPHATE DELTA-ISOMERASE"/>
    <property type="match status" value="1"/>
</dbReference>